<dbReference type="RefSeq" id="WP_138660574.1">
    <property type="nucleotide sequence ID" value="NZ_VANS01000001.1"/>
</dbReference>
<evidence type="ECO:0008006" key="3">
    <source>
        <dbReference type="Google" id="ProtNLM"/>
    </source>
</evidence>
<gene>
    <name evidence="1" type="ORF">FDT80_02070</name>
</gene>
<dbReference type="Pfam" id="PF13704">
    <property type="entry name" value="Glyco_tranf_2_4"/>
    <property type="match status" value="1"/>
</dbReference>
<dbReference type="OrthoDB" id="835336at2"/>
<reference evidence="1 2" key="1">
    <citation type="submission" date="2019-05" db="EMBL/GenBank/DDBJ databases">
        <title>Sulfitobacter sabulilitoris sp. nov., isolated from a marine sand.</title>
        <authorList>
            <person name="Yoon J.-H."/>
        </authorList>
    </citation>
    <scope>NUCLEOTIDE SEQUENCE [LARGE SCALE GENOMIC DNA]</scope>
    <source>
        <strain evidence="1 2">HSMS-29</strain>
    </source>
</reference>
<organism evidence="1 2">
    <name type="scientific">Sulfitobacter sabulilitoris</name>
    <dbReference type="NCBI Taxonomy" id="2562655"/>
    <lineage>
        <taxon>Bacteria</taxon>
        <taxon>Pseudomonadati</taxon>
        <taxon>Pseudomonadota</taxon>
        <taxon>Alphaproteobacteria</taxon>
        <taxon>Rhodobacterales</taxon>
        <taxon>Roseobacteraceae</taxon>
        <taxon>Sulfitobacter</taxon>
    </lineage>
</organism>
<keyword evidence="2" id="KW-1185">Reference proteome</keyword>
<name>A0A5S3QBC5_9RHOB</name>
<comment type="caution">
    <text evidence="1">The sequence shown here is derived from an EMBL/GenBank/DDBJ whole genome shotgun (WGS) entry which is preliminary data.</text>
</comment>
<evidence type="ECO:0000313" key="2">
    <source>
        <dbReference type="Proteomes" id="UP000309550"/>
    </source>
</evidence>
<accession>A0A5S3QBC5</accession>
<sequence length="290" mass="32826">MQAVAVVTMVRDDAFFLKAWLRHYGGLFGRENCYVINHGRGAEVADLAQGCNIVGLPGDAHKNFDVKRWSLLNNLVNGLRRYYAHVIVGDVDELVVVDPASGKTLRDLLEDTPEGRVLTPLGLEVIHRVDLEETPVADTILGPRRHVRPAPHYSKPCIVSTPTKIARGGHFTQYPKLHAPDDLYLLHLKFCDFGAYVDAMDRRNRVTQDVGVDAKSAAIGRHWFAEARGEDRAVFGAFAALEMQDGFDLRLLRRKMHRTWKPRGETGFYQFDRPDYKTQYLLPERFTGLV</sequence>
<evidence type="ECO:0000313" key="1">
    <source>
        <dbReference type="EMBL" id="TMM54402.1"/>
    </source>
</evidence>
<proteinExistence type="predicted"/>
<dbReference type="EMBL" id="VANS01000001">
    <property type="protein sequence ID" value="TMM54402.1"/>
    <property type="molecule type" value="Genomic_DNA"/>
</dbReference>
<protein>
    <recommendedName>
        <fullName evidence="3">Glycosyltransferase family 2 protein</fullName>
    </recommendedName>
</protein>
<dbReference type="Proteomes" id="UP000309550">
    <property type="component" value="Unassembled WGS sequence"/>
</dbReference>
<dbReference type="AlphaFoldDB" id="A0A5S3QBC5"/>